<dbReference type="Gene3D" id="1.10.10.10">
    <property type="entry name" value="Winged helix-like DNA-binding domain superfamily/Winged helix DNA-binding domain"/>
    <property type="match status" value="1"/>
</dbReference>
<feature type="binding site" evidence="6">
    <location>
        <position position="184"/>
    </location>
    <ligand>
        <name>biotin</name>
        <dbReference type="ChEBI" id="CHEBI:57586"/>
    </ligand>
</feature>
<feature type="binding site" evidence="6">
    <location>
        <begin position="91"/>
        <end position="93"/>
    </location>
    <ligand>
        <name>biotin</name>
        <dbReference type="ChEBI" id="CHEBI:57586"/>
    </ligand>
</feature>
<evidence type="ECO:0000256" key="3">
    <source>
        <dbReference type="ARBA" id="ARBA00022840"/>
    </source>
</evidence>
<evidence type="ECO:0000256" key="2">
    <source>
        <dbReference type="ARBA" id="ARBA00022741"/>
    </source>
</evidence>
<evidence type="ECO:0000256" key="1">
    <source>
        <dbReference type="ARBA" id="ARBA00022598"/>
    </source>
</evidence>
<dbReference type="Gene3D" id="3.30.930.10">
    <property type="entry name" value="Bira Bifunctional Protein, Domain 2"/>
    <property type="match status" value="1"/>
</dbReference>
<dbReference type="EMBL" id="JAAMOW010000006">
    <property type="protein sequence ID" value="NGY05497.1"/>
    <property type="molecule type" value="Genomic_DNA"/>
</dbReference>
<dbReference type="PANTHER" id="PTHR12835">
    <property type="entry name" value="BIOTIN PROTEIN LIGASE"/>
    <property type="match status" value="1"/>
</dbReference>
<evidence type="ECO:0000259" key="7">
    <source>
        <dbReference type="PROSITE" id="PS51733"/>
    </source>
</evidence>
<dbReference type="InterPro" id="IPR003142">
    <property type="entry name" value="BPL_C"/>
</dbReference>
<keyword evidence="6" id="KW-0238">DNA-binding</keyword>
<dbReference type="GO" id="GO:0004077">
    <property type="term" value="F:biotin--[biotin carboxyl-carrier protein] ligase activity"/>
    <property type="evidence" value="ECO:0007669"/>
    <property type="project" value="UniProtKB-UniRule"/>
</dbReference>
<dbReference type="InterPro" id="IPR045864">
    <property type="entry name" value="aa-tRNA-synth_II/BPL/LPL"/>
</dbReference>
<accession>A0A6M2BU87</accession>
<dbReference type="SUPFAM" id="SSF55681">
    <property type="entry name" value="Class II aaRS and biotin synthetases"/>
    <property type="match status" value="1"/>
</dbReference>
<dbReference type="Proteomes" id="UP000472676">
    <property type="component" value="Unassembled WGS sequence"/>
</dbReference>
<keyword evidence="2 6" id="KW-0547">Nucleotide-binding</keyword>
<gene>
    <name evidence="6 8" type="primary">birA</name>
    <name evidence="8" type="ORF">G7Y85_12030</name>
</gene>
<name>A0A6M2BU87_9GAMM</name>
<dbReference type="GO" id="GO:0006355">
    <property type="term" value="P:regulation of DNA-templated transcription"/>
    <property type="evidence" value="ECO:0007669"/>
    <property type="project" value="UniProtKB-UniRule"/>
</dbReference>
<keyword evidence="1 6" id="KW-0436">Ligase</keyword>
<comment type="similarity">
    <text evidence="6">Belongs to the biotin--protein ligase family.</text>
</comment>
<keyword evidence="6" id="KW-0805">Transcription regulation</keyword>
<evidence type="ECO:0000313" key="9">
    <source>
        <dbReference type="Proteomes" id="UP000472676"/>
    </source>
</evidence>
<evidence type="ECO:0000256" key="5">
    <source>
        <dbReference type="ARBA" id="ARBA00047846"/>
    </source>
</evidence>
<keyword evidence="9" id="KW-1185">Reference proteome</keyword>
<dbReference type="GO" id="GO:0003677">
    <property type="term" value="F:DNA binding"/>
    <property type="evidence" value="ECO:0007669"/>
    <property type="project" value="UniProtKB-UniRule"/>
</dbReference>
<dbReference type="GO" id="GO:0005524">
    <property type="term" value="F:ATP binding"/>
    <property type="evidence" value="ECO:0007669"/>
    <property type="project" value="UniProtKB-UniRule"/>
</dbReference>
<sequence>MAAALSETELLALVDTLADGEWHSGETLAGGFGITRAALSKRIERLREWAIDVESRQGLGYRLAAALERLDADRLASAAPMQISVAAVVDSTNTRLLDSSADHDPQALLAEMQTAGRGRRGRDWVSPFGANLYLSIAWSWPAWPSELSALSLAVGVACANVLEAHGVTDVRLKWPNDLLVDDRKLGGILIEHRGEAGGACRVVIGLGLNLQMAAGQADAVTQAWINLDEARARHGLAPVGRNAFAAALLRELHGALQAFDRAGFSGVADNWARFDATRDTEVRILNGEHILVGVARGVDGSGALLVDAGDGRHRIHAGEVSLRRA</sequence>
<dbReference type="SUPFAM" id="SSF50037">
    <property type="entry name" value="C-terminal domain of transcriptional repressors"/>
    <property type="match status" value="1"/>
</dbReference>
<dbReference type="AlphaFoldDB" id="A0A6M2BU87"/>
<dbReference type="InterPro" id="IPR004143">
    <property type="entry name" value="BPL_LPL_catalytic"/>
</dbReference>
<dbReference type="InterPro" id="IPR013196">
    <property type="entry name" value="HTH_11"/>
</dbReference>
<dbReference type="HAMAP" id="MF_00978">
    <property type="entry name" value="Bifunct_BirA"/>
    <property type="match status" value="1"/>
</dbReference>
<feature type="DNA-binding region" description="H-T-H motif" evidence="6">
    <location>
        <begin position="25"/>
        <end position="44"/>
    </location>
</feature>
<dbReference type="GO" id="GO:0005737">
    <property type="term" value="C:cytoplasm"/>
    <property type="evidence" value="ECO:0007669"/>
    <property type="project" value="TreeGrafter"/>
</dbReference>
<dbReference type="NCBIfam" id="NF008847">
    <property type="entry name" value="PRK11886.1-2"/>
    <property type="match status" value="1"/>
</dbReference>
<protein>
    <recommendedName>
        <fullName evidence="6">Bifunctional ligase/repressor BirA</fullName>
    </recommendedName>
    <alternativeName>
        <fullName evidence="6">Biotin operon repressor</fullName>
    </alternativeName>
    <alternativeName>
        <fullName evidence="6">Biotin--[acetyl-CoA-carboxylase] ligase</fullName>
        <ecNumber evidence="6">6.3.4.15</ecNumber>
    </alternativeName>
    <alternativeName>
        <fullName evidence="6">Biotin--protein ligase</fullName>
    </alternativeName>
    <alternativeName>
        <fullName evidence="6">Biotin-[acetyl-CoA carboxylase] synthetase</fullName>
    </alternativeName>
</protein>
<evidence type="ECO:0000256" key="4">
    <source>
        <dbReference type="ARBA" id="ARBA00023267"/>
    </source>
</evidence>
<keyword evidence="3 6" id="KW-0067">ATP-binding</keyword>
<dbReference type="Pfam" id="PF08279">
    <property type="entry name" value="HTH_11"/>
    <property type="match status" value="1"/>
</dbReference>
<dbReference type="Gene3D" id="2.30.30.100">
    <property type="match status" value="1"/>
</dbReference>
<keyword evidence="4 6" id="KW-0092">Biotin</keyword>
<keyword evidence="6" id="KW-0804">Transcription</keyword>
<reference evidence="8 9" key="1">
    <citation type="journal article" date="2014" name="Int. J. Syst. Evol. Microbiol.">
        <title>Solimonas terrae sp. nov., isolated from soil.</title>
        <authorList>
            <person name="Kim S.J."/>
            <person name="Moon J.Y."/>
            <person name="Weon H.Y."/>
            <person name="Ahn J.H."/>
            <person name="Chen W.M."/>
            <person name="Kwon S.W."/>
        </authorList>
    </citation>
    <scope>NUCLEOTIDE SEQUENCE [LARGE SCALE GENOMIC DNA]</scope>
    <source>
        <strain evidence="8 9">KIS83-12</strain>
    </source>
</reference>
<proteinExistence type="inferred from homology"/>
<dbReference type="InterPro" id="IPR036388">
    <property type="entry name" value="WH-like_DNA-bd_sf"/>
</dbReference>
<keyword evidence="6" id="KW-0678">Repressor</keyword>
<dbReference type="EC" id="6.3.4.15" evidence="6"/>
<dbReference type="InterPro" id="IPR008988">
    <property type="entry name" value="Transcriptional_repressor_C"/>
</dbReference>
<evidence type="ECO:0000313" key="8">
    <source>
        <dbReference type="EMBL" id="NGY05497.1"/>
    </source>
</evidence>
<comment type="function">
    <text evidence="6">Acts both as a biotin--[acetyl-CoA-carboxylase] ligase and a biotin-operon repressor. In the presence of ATP, BirA activates biotin to form the BirA-biotinyl-5'-adenylate (BirA-bio-5'-AMP or holoBirA) complex. HoloBirA can either transfer the biotinyl moiety to the biotin carboxyl carrier protein (BCCP) subunit of acetyl-CoA carboxylase, or bind to the biotin operator site and inhibit transcription of the operon.</text>
</comment>
<dbReference type="PANTHER" id="PTHR12835:SF5">
    <property type="entry name" value="BIOTIN--PROTEIN LIGASE"/>
    <property type="match status" value="1"/>
</dbReference>
<comment type="caution">
    <text evidence="8">The sequence shown here is derived from an EMBL/GenBank/DDBJ whole genome shotgun (WGS) entry which is preliminary data.</text>
</comment>
<dbReference type="InterPro" id="IPR004408">
    <property type="entry name" value="Biotin_CoA_COase_ligase"/>
</dbReference>
<dbReference type="InterPro" id="IPR030855">
    <property type="entry name" value="Bifunct_BirA"/>
</dbReference>
<dbReference type="PROSITE" id="PS51733">
    <property type="entry name" value="BPL_LPL_CATALYTIC"/>
    <property type="match status" value="1"/>
</dbReference>
<evidence type="ECO:0000256" key="6">
    <source>
        <dbReference type="HAMAP-Rule" id="MF_00978"/>
    </source>
</evidence>
<dbReference type="NCBIfam" id="TIGR00121">
    <property type="entry name" value="birA_ligase"/>
    <property type="match status" value="1"/>
</dbReference>
<dbReference type="Pfam" id="PF03099">
    <property type="entry name" value="BPL_LplA_LipB"/>
    <property type="match status" value="1"/>
</dbReference>
<dbReference type="InterPro" id="IPR036390">
    <property type="entry name" value="WH_DNA-bd_sf"/>
</dbReference>
<feature type="binding site" evidence="6">
    <location>
        <position position="113"/>
    </location>
    <ligand>
        <name>biotin</name>
        <dbReference type="ChEBI" id="CHEBI:57586"/>
    </ligand>
</feature>
<dbReference type="RefSeq" id="WP_166257139.1">
    <property type="nucleotide sequence ID" value="NZ_JAAMOW010000006.1"/>
</dbReference>
<feature type="domain" description="BPL/LPL catalytic" evidence="7">
    <location>
        <begin position="67"/>
        <end position="260"/>
    </location>
</feature>
<comment type="catalytic activity">
    <reaction evidence="5 6">
        <text>biotin + L-lysyl-[protein] + ATP = N(6)-biotinyl-L-lysyl-[protein] + AMP + diphosphate + H(+)</text>
        <dbReference type="Rhea" id="RHEA:11756"/>
        <dbReference type="Rhea" id="RHEA-COMP:9752"/>
        <dbReference type="Rhea" id="RHEA-COMP:10505"/>
        <dbReference type="ChEBI" id="CHEBI:15378"/>
        <dbReference type="ChEBI" id="CHEBI:29969"/>
        <dbReference type="ChEBI" id="CHEBI:30616"/>
        <dbReference type="ChEBI" id="CHEBI:33019"/>
        <dbReference type="ChEBI" id="CHEBI:57586"/>
        <dbReference type="ChEBI" id="CHEBI:83144"/>
        <dbReference type="ChEBI" id="CHEBI:456215"/>
        <dbReference type="EC" id="6.3.4.15"/>
    </reaction>
</comment>
<dbReference type="SUPFAM" id="SSF46785">
    <property type="entry name" value="Winged helix' DNA-binding domain"/>
    <property type="match status" value="1"/>
</dbReference>
<feature type="binding site" evidence="6">
    <location>
        <begin position="117"/>
        <end position="119"/>
    </location>
    <ligand>
        <name>biotin</name>
        <dbReference type="ChEBI" id="CHEBI:57586"/>
    </ligand>
</feature>
<dbReference type="CDD" id="cd16442">
    <property type="entry name" value="BPL"/>
    <property type="match status" value="1"/>
</dbReference>
<organism evidence="8 9">
    <name type="scientific">Solimonas terrae</name>
    <dbReference type="NCBI Taxonomy" id="1396819"/>
    <lineage>
        <taxon>Bacteria</taxon>
        <taxon>Pseudomonadati</taxon>
        <taxon>Pseudomonadota</taxon>
        <taxon>Gammaproteobacteria</taxon>
        <taxon>Nevskiales</taxon>
        <taxon>Nevskiaceae</taxon>
        <taxon>Solimonas</taxon>
    </lineage>
</organism>
<dbReference type="Pfam" id="PF02237">
    <property type="entry name" value="BPL_C"/>
    <property type="match status" value="1"/>
</dbReference>